<proteinExistence type="predicted"/>
<dbReference type="AlphaFoldDB" id="A0A6P1YL55"/>
<reference evidence="2 3" key="1">
    <citation type="submission" date="2020-02" db="EMBL/GenBank/DDBJ databases">
        <authorList>
            <person name="Li G."/>
        </authorList>
    </citation>
    <scope>NUCLEOTIDE SEQUENCE [LARGE SCALE GENOMIC DNA]</scope>
    <source>
        <strain evidence="2 3">DSM 102029</strain>
    </source>
</reference>
<dbReference type="RefSeq" id="WP_163074960.1">
    <property type="nucleotide sequence ID" value="NZ_CP048630.1"/>
</dbReference>
<dbReference type="Proteomes" id="UP000464751">
    <property type="component" value="Chromosome"/>
</dbReference>
<evidence type="ECO:0000256" key="1">
    <source>
        <dbReference type="SAM" id="MobiDB-lite"/>
    </source>
</evidence>
<sequence>MSINLSRHSTKDIASIRQPTAHPVRTPARTRRTRFEAPSQFAVRSQLEIAEVEIVYVSTDDTC</sequence>
<dbReference type="EMBL" id="CP048630">
    <property type="protein sequence ID" value="QIB33865.1"/>
    <property type="molecule type" value="Genomic_DNA"/>
</dbReference>
<keyword evidence="3" id="KW-1185">Reference proteome</keyword>
<evidence type="ECO:0000313" key="2">
    <source>
        <dbReference type="EMBL" id="QIB33865.1"/>
    </source>
</evidence>
<evidence type="ECO:0000313" key="3">
    <source>
        <dbReference type="Proteomes" id="UP000464751"/>
    </source>
</evidence>
<protein>
    <submittedName>
        <fullName evidence="2">Uncharacterized protein</fullName>
    </submittedName>
</protein>
<gene>
    <name evidence="2" type="ORF">G3A50_09200</name>
</gene>
<organism evidence="2 3">
    <name type="scientific">Ancylobacter pratisalsi</name>
    <dbReference type="NCBI Taxonomy" id="1745854"/>
    <lineage>
        <taxon>Bacteria</taxon>
        <taxon>Pseudomonadati</taxon>
        <taxon>Pseudomonadota</taxon>
        <taxon>Alphaproteobacteria</taxon>
        <taxon>Hyphomicrobiales</taxon>
        <taxon>Xanthobacteraceae</taxon>
        <taxon>Ancylobacter</taxon>
    </lineage>
</organism>
<name>A0A6P1YL55_9HYPH</name>
<accession>A0A6P1YL55</accession>
<dbReference type="KEGG" id="apra:G3A50_09200"/>
<feature type="region of interest" description="Disordered" evidence="1">
    <location>
        <begin position="1"/>
        <end position="35"/>
    </location>
</feature>